<accession>A0AC60NYV9</accession>
<keyword evidence="2" id="KW-1185">Reference proteome</keyword>
<protein>
    <submittedName>
        <fullName evidence="1">Uncharacterized protein</fullName>
    </submittedName>
</protein>
<gene>
    <name evidence="1" type="ORF">HPB47_010786</name>
</gene>
<sequence length="430" mass="46650">MECPIADLECEDLAAQSIKESFLGEPGGQLAEFAAARTRNRLVRSGEVCFGVSPQRGASHVALLSSVVCRSTFSISAGRFSSRRLALRIEFAMNLNTGSPPGHTTAPEPPLYTIGSGLERGFLHAAAATYIMNANAGKQQQQAGHPTFAPPASAALRAAVSSEELLAARASRQPRRRVMHDLTLSLRTRIEQLSRRVQTGRDFRSPTPPTQPLALHIMHLPVSVRVALLWCIVALASGIPRKSPYSSFISFPPLTRPQGGGGGFAFPLGPAASRSTESFVELPKPDGPGADFTGHNPFDYGSSLNFGGPLSTGVEKLKVVNYEAHMSSDDPRKTRYGKPVVKAYESVYETKMKKNGQRYTSTKKRPLPAAQETRNEIEGDLNDLQDQMQKDTRQTFGNQPDFDFVLKPETMPEAAETPFPEAGDAGGFFF</sequence>
<proteinExistence type="predicted"/>
<evidence type="ECO:0000313" key="2">
    <source>
        <dbReference type="Proteomes" id="UP000805193"/>
    </source>
</evidence>
<name>A0AC60NYV9_IXOPE</name>
<dbReference type="Proteomes" id="UP000805193">
    <property type="component" value="Unassembled WGS sequence"/>
</dbReference>
<comment type="caution">
    <text evidence="1">The sequence shown here is derived from an EMBL/GenBank/DDBJ whole genome shotgun (WGS) entry which is preliminary data.</text>
</comment>
<evidence type="ECO:0000313" key="1">
    <source>
        <dbReference type="EMBL" id="KAG0412079.1"/>
    </source>
</evidence>
<reference evidence="1 2" key="1">
    <citation type="journal article" date="2020" name="Cell">
        <title>Large-Scale Comparative Analyses of Tick Genomes Elucidate Their Genetic Diversity and Vector Capacities.</title>
        <authorList>
            <consortium name="Tick Genome and Microbiome Consortium (TIGMIC)"/>
            <person name="Jia N."/>
            <person name="Wang J."/>
            <person name="Shi W."/>
            <person name="Du L."/>
            <person name="Sun Y."/>
            <person name="Zhan W."/>
            <person name="Jiang J.F."/>
            <person name="Wang Q."/>
            <person name="Zhang B."/>
            <person name="Ji P."/>
            <person name="Bell-Sakyi L."/>
            <person name="Cui X.M."/>
            <person name="Yuan T.T."/>
            <person name="Jiang B.G."/>
            <person name="Yang W.F."/>
            <person name="Lam T.T."/>
            <person name="Chang Q.C."/>
            <person name="Ding S.J."/>
            <person name="Wang X.J."/>
            <person name="Zhu J.G."/>
            <person name="Ruan X.D."/>
            <person name="Zhao L."/>
            <person name="Wei J.T."/>
            <person name="Ye R.Z."/>
            <person name="Que T.C."/>
            <person name="Du C.H."/>
            <person name="Zhou Y.H."/>
            <person name="Cheng J.X."/>
            <person name="Dai P.F."/>
            <person name="Guo W.B."/>
            <person name="Han X.H."/>
            <person name="Huang E.J."/>
            <person name="Li L.F."/>
            <person name="Wei W."/>
            <person name="Gao Y.C."/>
            <person name="Liu J.Z."/>
            <person name="Shao H.Z."/>
            <person name="Wang X."/>
            <person name="Wang C.C."/>
            <person name="Yang T.C."/>
            <person name="Huo Q.B."/>
            <person name="Li W."/>
            <person name="Chen H.Y."/>
            <person name="Chen S.E."/>
            <person name="Zhou L.G."/>
            <person name="Ni X.B."/>
            <person name="Tian J.H."/>
            <person name="Sheng Y."/>
            <person name="Liu T."/>
            <person name="Pan Y.S."/>
            <person name="Xia L.Y."/>
            <person name="Li J."/>
            <person name="Zhao F."/>
            <person name="Cao W.C."/>
        </authorList>
    </citation>
    <scope>NUCLEOTIDE SEQUENCE [LARGE SCALE GENOMIC DNA]</scope>
    <source>
        <strain evidence="1">Iper-2018</strain>
    </source>
</reference>
<dbReference type="EMBL" id="JABSTQ010011377">
    <property type="protein sequence ID" value="KAG0412079.1"/>
    <property type="molecule type" value="Genomic_DNA"/>
</dbReference>
<organism evidence="1 2">
    <name type="scientific">Ixodes persulcatus</name>
    <name type="common">Taiga tick</name>
    <dbReference type="NCBI Taxonomy" id="34615"/>
    <lineage>
        <taxon>Eukaryota</taxon>
        <taxon>Metazoa</taxon>
        <taxon>Ecdysozoa</taxon>
        <taxon>Arthropoda</taxon>
        <taxon>Chelicerata</taxon>
        <taxon>Arachnida</taxon>
        <taxon>Acari</taxon>
        <taxon>Parasitiformes</taxon>
        <taxon>Ixodida</taxon>
        <taxon>Ixodoidea</taxon>
        <taxon>Ixodidae</taxon>
        <taxon>Ixodinae</taxon>
        <taxon>Ixodes</taxon>
    </lineage>
</organism>